<name>A0A371JTA3_9FLAO</name>
<evidence type="ECO:0000313" key="1">
    <source>
        <dbReference type="EMBL" id="RDY61050.1"/>
    </source>
</evidence>
<dbReference type="OrthoDB" id="1288875at2"/>
<gene>
    <name evidence="1" type="ORF">DX873_02435</name>
</gene>
<dbReference type="Proteomes" id="UP000261828">
    <property type="component" value="Unassembled WGS sequence"/>
</dbReference>
<accession>A0A371JTA3</accession>
<sequence>MSEYTFEKLPDLREALVKGDVTSALDLVPLVDVEEDAYEYVALVMEIDRMLMSFYSSGNQLAVSSTIELISKTDRLHFSEDWPQFTDLISKIVGMLAEMDKGAQRDELLKVVLSKLPLKDRRVSYDENLNFNLACYYAINDDVKTMTEYVRRASFYYEKEQFLEDKSFEKYKTEPFFVDVLENIGYTASSWWKCAWPIEEWYEKITY</sequence>
<reference evidence="1 2" key="1">
    <citation type="submission" date="2018-08" db="EMBL/GenBank/DDBJ databases">
        <title>Muricauda nanhaiensis sp. nov., isolated from seawater of the South China Sea.</title>
        <authorList>
            <person name="Dang Y."/>
        </authorList>
    </citation>
    <scope>NUCLEOTIDE SEQUENCE [LARGE SCALE GENOMIC DNA]</scope>
    <source>
        <strain evidence="1 2">SM1704</strain>
    </source>
</reference>
<dbReference type="EMBL" id="QTJX01000001">
    <property type="protein sequence ID" value="RDY61050.1"/>
    <property type="molecule type" value="Genomic_DNA"/>
</dbReference>
<evidence type="ECO:0000313" key="2">
    <source>
        <dbReference type="Proteomes" id="UP000261828"/>
    </source>
</evidence>
<dbReference type="RefSeq" id="WP_116182933.1">
    <property type="nucleotide sequence ID" value="NZ_QTJX01000001.1"/>
</dbReference>
<proteinExistence type="predicted"/>
<organism evidence="1 2">
    <name type="scientific">Flagellimonas nanhaiensis</name>
    <dbReference type="NCBI Taxonomy" id="2292706"/>
    <lineage>
        <taxon>Bacteria</taxon>
        <taxon>Pseudomonadati</taxon>
        <taxon>Bacteroidota</taxon>
        <taxon>Flavobacteriia</taxon>
        <taxon>Flavobacteriales</taxon>
        <taxon>Flavobacteriaceae</taxon>
        <taxon>Flagellimonas</taxon>
    </lineage>
</organism>
<protein>
    <submittedName>
        <fullName evidence="1">Uncharacterized protein</fullName>
    </submittedName>
</protein>
<keyword evidence="2" id="KW-1185">Reference proteome</keyword>
<comment type="caution">
    <text evidence="1">The sequence shown here is derived from an EMBL/GenBank/DDBJ whole genome shotgun (WGS) entry which is preliminary data.</text>
</comment>
<dbReference type="AlphaFoldDB" id="A0A371JTA3"/>